<sequence length="54" mass="5969">MVYTAESDPLCYPVGLPFNAEVLDRERVIEAMIESLAGSEQPLATLILDIFTEP</sequence>
<gene>
    <name evidence="1" type="ORF">HB770_05675</name>
</gene>
<name>A0A7G6RI75_RHILV</name>
<dbReference type="AlphaFoldDB" id="A0A7G6RI75"/>
<organism evidence="1 2">
    <name type="scientific">Rhizobium leguminosarum bv. viciae</name>
    <dbReference type="NCBI Taxonomy" id="387"/>
    <lineage>
        <taxon>Bacteria</taxon>
        <taxon>Pseudomonadati</taxon>
        <taxon>Pseudomonadota</taxon>
        <taxon>Alphaproteobacteria</taxon>
        <taxon>Hyphomicrobiales</taxon>
        <taxon>Rhizobiaceae</taxon>
        <taxon>Rhizobium/Agrobacterium group</taxon>
        <taxon>Rhizobium</taxon>
    </lineage>
</organism>
<protein>
    <submittedName>
        <fullName evidence="1">Uncharacterized protein</fullName>
    </submittedName>
</protein>
<accession>A0A7G6RI75</accession>
<reference evidence="2" key="1">
    <citation type="journal article" date="2020" name="Mol. Plant Microbe">
        <title>Rhizobial microsymbionts of the narrowly endemic Oxytropis species growing in Kamchatka are characterized by significant genetic diversity and possess a set of genes that are associated with T3SS and T6SS secretion systems and can affect the development of symbiosis.</title>
        <authorList>
            <person name="Safronova V."/>
            <person name="Guro P."/>
            <person name="Sazanova A."/>
            <person name="Kuznetsova I."/>
            <person name="Belimov A."/>
            <person name="Yakubov V."/>
            <person name="Chirak E."/>
            <person name="Afonin A."/>
            <person name="Gogolev Y."/>
            <person name="Andronov E."/>
            <person name="Tikhonovich I."/>
        </authorList>
    </citation>
    <scope>NUCLEOTIDE SEQUENCE [LARGE SCALE GENOMIC DNA]</scope>
    <source>
        <strain evidence="2">RCAM0610</strain>
    </source>
</reference>
<evidence type="ECO:0000313" key="1">
    <source>
        <dbReference type="EMBL" id="QND41957.1"/>
    </source>
</evidence>
<dbReference type="EMBL" id="CP050549">
    <property type="protein sequence ID" value="QND41957.1"/>
    <property type="molecule type" value="Genomic_DNA"/>
</dbReference>
<proteinExistence type="predicted"/>
<dbReference type="RefSeq" id="WP_165505672.1">
    <property type="nucleotide sequence ID" value="NZ_SJMO01000011.1"/>
</dbReference>
<evidence type="ECO:0000313" key="2">
    <source>
        <dbReference type="Proteomes" id="UP000515518"/>
    </source>
</evidence>
<dbReference type="Proteomes" id="UP000515518">
    <property type="component" value="Chromosome"/>
</dbReference>